<keyword evidence="7" id="KW-1185">Reference proteome</keyword>
<dbReference type="OrthoDB" id="5982478at2759"/>
<evidence type="ECO:0000256" key="1">
    <source>
        <dbReference type="ARBA" id="ARBA00004370"/>
    </source>
</evidence>
<dbReference type="EMBL" id="CACRXK020002043">
    <property type="protein sequence ID" value="CAB3992406.1"/>
    <property type="molecule type" value="Genomic_DNA"/>
</dbReference>
<dbReference type="PANTHER" id="PTHR14948:SF44">
    <property type="entry name" value="PROLINE-RICH TRANSMEMBRANE PROTEIN 1-LIKE"/>
    <property type="match status" value="1"/>
</dbReference>
<sequence>MDGGSYPMQDKSWQVQGGHMPSAPPNYVANVHQPAGGIIQPHVIPYNNAHVQQPSGHTVVVVPSHAIAGNYVNDYMGLSIFSCLCCFWPVGIVAIVLSCMVGSSRREGDLEGAKNFSKWAKYLSIAAIILGVITIVSVIIIRSVVNSNSSGKN</sequence>
<dbReference type="GO" id="GO:0016020">
    <property type="term" value="C:membrane"/>
    <property type="evidence" value="ECO:0007669"/>
    <property type="project" value="UniProtKB-SubCell"/>
</dbReference>
<accession>A0A6S7GRT2</accession>
<evidence type="ECO:0000256" key="3">
    <source>
        <dbReference type="ARBA" id="ARBA00022692"/>
    </source>
</evidence>
<dbReference type="Pfam" id="PF04505">
    <property type="entry name" value="CD225"/>
    <property type="match status" value="1"/>
</dbReference>
<dbReference type="InterPro" id="IPR051423">
    <property type="entry name" value="CD225/Dispanin"/>
</dbReference>
<reference evidence="6" key="1">
    <citation type="submission" date="2020-04" db="EMBL/GenBank/DDBJ databases">
        <authorList>
            <person name="Alioto T."/>
            <person name="Alioto T."/>
            <person name="Gomez Garrido J."/>
        </authorList>
    </citation>
    <scope>NUCLEOTIDE SEQUENCE</scope>
    <source>
        <strain evidence="6">A484AB</strain>
    </source>
</reference>
<organism evidence="6 7">
    <name type="scientific">Paramuricea clavata</name>
    <name type="common">Red gorgonian</name>
    <name type="synonym">Violescent sea-whip</name>
    <dbReference type="NCBI Taxonomy" id="317549"/>
    <lineage>
        <taxon>Eukaryota</taxon>
        <taxon>Metazoa</taxon>
        <taxon>Cnidaria</taxon>
        <taxon>Anthozoa</taxon>
        <taxon>Octocorallia</taxon>
        <taxon>Malacalcyonacea</taxon>
        <taxon>Plexauridae</taxon>
        <taxon>Paramuricea</taxon>
    </lineage>
</organism>
<dbReference type="InterPro" id="IPR007593">
    <property type="entry name" value="CD225/Dispanin_fam"/>
</dbReference>
<name>A0A6S7GRT2_PARCT</name>
<comment type="subcellular location">
    <subcellularLocation>
        <location evidence="1">Membrane</location>
    </subcellularLocation>
</comment>
<dbReference type="Proteomes" id="UP001152795">
    <property type="component" value="Unassembled WGS sequence"/>
</dbReference>
<proteinExistence type="inferred from homology"/>
<keyword evidence="5" id="KW-0472">Membrane</keyword>
<protein>
    <submittedName>
        <fullName evidence="6">Tumor suppressor candidate 5 homolog</fullName>
    </submittedName>
</protein>
<keyword evidence="3" id="KW-0812">Transmembrane</keyword>
<gene>
    <name evidence="6" type="ORF">PACLA_8A021286</name>
</gene>
<evidence type="ECO:0000313" key="7">
    <source>
        <dbReference type="Proteomes" id="UP001152795"/>
    </source>
</evidence>
<comment type="similarity">
    <text evidence="2">Belongs to the CD225/Dispanin family.</text>
</comment>
<evidence type="ECO:0000256" key="5">
    <source>
        <dbReference type="ARBA" id="ARBA00023136"/>
    </source>
</evidence>
<evidence type="ECO:0000313" key="6">
    <source>
        <dbReference type="EMBL" id="CAB3992406.1"/>
    </source>
</evidence>
<evidence type="ECO:0000256" key="4">
    <source>
        <dbReference type="ARBA" id="ARBA00022989"/>
    </source>
</evidence>
<keyword evidence="4" id="KW-1133">Transmembrane helix</keyword>
<dbReference type="AlphaFoldDB" id="A0A6S7GRT2"/>
<evidence type="ECO:0000256" key="2">
    <source>
        <dbReference type="ARBA" id="ARBA00006843"/>
    </source>
</evidence>
<comment type="caution">
    <text evidence="6">The sequence shown here is derived from an EMBL/GenBank/DDBJ whole genome shotgun (WGS) entry which is preliminary data.</text>
</comment>
<dbReference type="PANTHER" id="PTHR14948">
    <property type="entry name" value="NG5"/>
    <property type="match status" value="1"/>
</dbReference>